<evidence type="ECO:0000313" key="3">
    <source>
        <dbReference type="Proteomes" id="UP000007812"/>
    </source>
</evidence>
<dbReference type="KEGG" id="mcn:Mcup_1105"/>
<dbReference type="Proteomes" id="UP000007812">
    <property type="component" value="Chromosome"/>
</dbReference>
<dbReference type="RefSeq" id="WP_013737708.1">
    <property type="nucleotide sequence ID" value="NC_015435.1"/>
</dbReference>
<sequence length="289" mass="32876">MFFTLNDVLLLSKRLRSFPRLISEELRGWKWSEPPVYPSSSTLLSVSDLTNGFCETGRFIYLKSKGLKPEFRPGISLIHDVYAYSIQTIKRIIYEDEPSGNRLKTLMEDEFYTFSKGIEEADKVKALWNYVTDIYAAELDKVKSKPFLTKDSIVSMVIPFYVEFPIDGSLVGLQQTIRADAFIPLIPMMAEMKTGKYRKAHELALIGYALAYESQFEIPIDFGYLCYVNVDGDKVVNNCRVVPLSDSLRSEFLEVRDRALEAIDKGIDPGLPKRCDQDCPFLKHCTGGA</sequence>
<dbReference type="Gene3D" id="3.90.320.10">
    <property type="match status" value="1"/>
</dbReference>
<dbReference type="EMBL" id="CP002656">
    <property type="protein sequence ID" value="AEB95210.1"/>
    <property type="molecule type" value="Genomic_DNA"/>
</dbReference>
<dbReference type="NCBIfam" id="TIGR01896">
    <property type="entry name" value="cas_AF1879"/>
    <property type="match status" value="1"/>
</dbReference>
<accession>F4G312</accession>
<dbReference type="Pfam" id="PF06023">
    <property type="entry name" value="Csa1"/>
    <property type="match status" value="1"/>
</dbReference>
<dbReference type="GeneID" id="10493296"/>
<proteinExistence type="predicted"/>
<dbReference type="PIRSF" id="PIRSF009226">
    <property type="entry name" value="UCP009226"/>
    <property type="match status" value="1"/>
</dbReference>
<evidence type="ECO:0000313" key="2">
    <source>
        <dbReference type="EMBL" id="AEB95210.1"/>
    </source>
</evidence>
<dbReference type="OrthoDB" id="19284at2157"/>
<dbReference type="PATRIC" id="fig|1006006.8.peg.1097"/>
<evidence type="ECO:0000256" key="1">
    <source>
        <dbReference type="ARBA" id="ARBA00001936"/>
    </source>
</evidence>
<comment type="cofactor">
    <cofactor evidence="1">
        <name>Mn(2+)</name>
        <dbReference type="ChEBI" id="CHEBI:29035"/>
    </cofactor>
</comment>
<dbReference type="InterPro" id="IPR009260">
    <property type="entry name" value="CRISPR-ass_Csa1"/>
</dbReference>
<gene>
    <name evidence="2" type="ordered locus">Mcup_1105</name>
</gene>
<dbReference type="eggNOG" id="arCOG04195">
    <property type="taxonomic scope" value="Archaea"/>
</dbReference>
<protein>
    <submittedName>
        <fullName evidence="2">CRISPR-associated RAMP Csa1 family protein</fullName>
    </submittedName>
</protein>
<name>F4G312_METCR</name>
<reference evidence="2 3" key="1">
    <citation type="journal article" date="2011" name="J. Bacteriol.">
        <title>Complete genome sequence of Metallosphaera cuprina, a metal sulfide-oxidizing archaeon from a hot spring.</title>
        <authorList>
            <person name="Liu L.J."/>
            <person name="You X.Y."/>
            <person name="Zheng H."/>
            <person name="Wang S."/>
            <person name="Jiang C.Y."/>
            <person name="Liu S.J."/>
        </authorList>
    </citation>
    <scope>NUCLEOTIDE SEQUENCE [LARGE SCALE GENOMIC DNA]</scope>
    <source>
        <strain evidence="2 3">Ar-4</strain>
    </source>
</reference>
<dbReference type="InterPro" id="IPR011604">
    <property type="entry name" value="PDDEXK-like_dom_sf"/>
</dbReference>
<dbReference type="STRING" id="1006006.Mcup_1105"/>
<dbReference type="AlphaFoldDB" id="F4G312"/>
<organism evidence="2 3">
    <name type="scientific">Metallosphaera cuprina (strain Ar-4)</name>
    <dbReference type="NCBI Taxonomy" id="1006006"/>
    <lineage>
        <taxon>Archaea</taxon>
        <taxon>Thermoproteota</taxon>
        <taxon>Thermoprotei</taxon>
        <taxon>Sulfolobales</taxon>
        <taxon>Sulfolobaceae</taxon>
        <taxon>Metallosphaera</taxon>
    </lineage>
</organism>
<keyword evidence="3" id="KW-1185">Reference proteome</keyword>
<dbReference type="HOGENOM" id="CLU_905009_0_0_2"/>